<name>T0CNU7_ALIAG</name>
<proteinExistence type="predicted"/>
<dbReference type="Proteomes" id="UP000829401">
    <property type="component" value="Chromosome"/>
</dbReference>
<sequence>MNQWRQGRIQIGTITDASNAYFGHNVAVCQTTSRKVSDGFGSVRGQGNAFFENVQITLDNDVIDSEHSKGHSQSDKEL</sequence>
<gene>
    <name evidence="1" type="ORF">K1I37_10975</name>
</gene>
<organism evidence="1 2">
    <name type="scientific">Alicyclobacillus acidoterrestris (strain ATCC 49025 / DSM 3922 / CIP 106132 / NCIMB 13137 / GD3B)</name>
    <dbReference type="NCBI Taxonomy" id="1356854"/>
    <lineage>
        <taxon>Bacteria</taxon>
        <taxon>Bacillati</taxon>
        <taxon>Bacillota</taxon>
        <taxon>Bacilli</taxon>
        <taxon>Bacillales</taxon>
        <taxon>Alicyclobacillaceae</taxon>
        <taxon>Alicyclobacillus</taxon>
    </lineage>
</organism>
<reference evidence="2" key="1">
    <citation type="journal article" date="2022" name="G3 (Bethesda)">
        <title>Unveiling the complete genome sequence of Alicyclobacillus acidoterrestris DSM 3922T, a taint-producing strain.</title>
        <authorList>
            <person name="Leonardo I.C."/>
            <person name="Barreto Crespo M.T."/>
            <person name="Gaspar F.B."/>
        </authorList>
    </citation>
    <scope>NUCLEOTIDE SEQUENCE [LARGE SCALE GENOMIC DNA]</scope>
    <source>
        <strain evidence="2">DSM 3922</strain>
    </source>
</reference>
<dbReference type="KEGG" id="aaco:K1I37_10975"/>
<evidence type="ECO:0000313" key="2">
    <source>
        <dbReference type="Proteomes" id="UP000829401"/>
    </source>
</evidence>
<dbReference type="EMBL" id="CP080467">
    <property type="protein sequence ID" value="UNO47261.1"/>
    <property type="molecule type" value="Genomic_DNA"/>
</dbReference>
<dbReference type="RefSeq" id="WP_021298612.1">
    <property type="nucleotide sequence ID" value="NZ_AURB01000199.1"/>
</dbReference>
<protein>
    <submittedName>
        <fullName evidence="1">Uncharacterized protein</fullName>
    </submittedName>
</protein>
<evidence type="ECO:0000313" key="1">
    <source>
        <dbReference type="EMBL" id="UNO47261.1"/>
    </source>
</evidence>
<dbReference type="AlphaFoldDB" id="T0CNU7"/>
<keyword evidence="2" id="KW-1185">Reference proteome</keyword>
<accession>T0CNU7</accession>
<accession>A0A9E6ZIG8</accession>
<dbReference type="STRING" id="1356854.N007_17370"/>